<dbReference type="EMBL" id="JUFX02000220">
    <property type="protein sequence ID" value="KPH85880.1"/>
    <property type="molecule type" value="Genomic_DNA"/>
</dbReference>
<dbReference type="InterPro" id="IPR050272">
    <property type="entry name" value="Isochorismatase-like_hydrls"/>
</dbReference>
<reference evidence="3 4" key="1">
    <citation type="submission" date="2015-07" db="EMBL/GenBank/DDBJ databases">
        <title>Draft Genome Sequence of Komagataeibacter intermedius Strain AF2, Isolated from Kombucha Tea.</title>
        <authorList>
            <person name="Santos R.A."/>
            <person name="Berretta A.A."/>
            <person name="Barud H.S."/>
            <person name="Ribeiro S.J."/>
            <person name="Gonzalez-Garcia L.N."/>
            <person name="Zucchi T.D."/>
            <person name="Goldman G.H."/>
            <person name="Riano-Pachon D.M."/>
        </authorList>
    </citation>
    <scope>NUCLEOTIDE SEQUENCE [LARGE SCALE GENOMIC DNA]</scope>
    <source>
        <strain evidence="3 4">AF2</strain>
    </source>
</reference>
<dbReference type="RefSeq" id="WP_039733181.1">
    <property type="nucleotide sequence ID" value="NZ_JUFX02000220.1"/>
</dbReference>
<evidence type="ECO:0000259" key="2">
    <source>
        <dbReference type="Pfam" id="PF00857"/>
    </source>
</evidence>
<dbReference type="PANTHER" id="PTHR43540">
    <property type="entry name" value="PEROXYUREIDOACRYLATE/UREIDOACRYLATE AMIDOHYDROLASE-RELATED"/>
    <property type="match status" value="1"/>
</dbReference>
<dbReference type="CDD" id="cd01014">
    <property type="entry name" value="nicotinamidase_related"/>
    <property type="match status" value="1"/>
</dbReference>
<feature type="domain" description="Isochorismatase-like" evidence="2">
    <location>
        <begin position="5"/>
        <end position="152"/>
    </location>
</feature>
<dbReference type="InterPro" id="IPR000868">
    <property type="entry name" value="Isochorismatase-like_dom"/>
</dbReference>
<proteinExistence type="predicted"/>
<dbReference type="SUPFAM" id="SSF52499">
    <property type="entry name" value="Isochorismatase-like hydrolases"/>
    <property type="match status" value="1"/>
</dbReference>
<comment type="caution">
    <text evidence="3">The sequence shown here is derived from an EMBL/GenBank/DDBJ whole genome shotgun (WGS) entry which is preliminary data.</text>
</comment>
<dbReference type="InterPro" id="IPR036380">
    <property type="entry name" value="Isochorismatase-like_sf"/>
</dbReference>
<evidence type="ECO:0000313" key="4">
    <source>
        <dbReference type="Proteomes" id="UP000031553"/>
    </source>
</evidence>
<gene>
    <name evidence="3" type="ORF">GLUCOINTEAF2_0203135</name>
</gene>
<dbReference type="OrthoDB" id="9794942at2"/>
<accession>A0A0N1F9K9</accession>
<evidence type="ECO:0000313" key="3">
    <source>
        <dbReference type="EMBL" id="KPH85880.1"/>
    </source>
</evidence>
<dbReference type="GO" id="GO:0016787">
    <property type="term" value="F:hydrolase activity"/>
    <property type="evidence" value="ECO:0007669"/>
    <property type="project" value="UniProtKB-KW"/>
</dbReference>
<name>A0A0N1F9K9_9PROT</name>
<dbReference type="Proteomes" id="UP000031553">
    <property type="component" value="Unassembled WGS sequence"/>
</dbReference>
<sequence length="184" mass="20075">MSDQALIIVDLQNDYFSGGRWPLIGIDAVAANAKRVLARFRDTGTLVIHIRHEFETSDAPFFVPGSVGAQINACVLPEKGEPVVLKHHPNAFRDTELKTLLDERDIRKLTVLGAMSHVCIDATVRAAVDLGYDVTVVYDAIATRDLEFNGTAVPARQVHAAYMAALAFAYAKVIPTGELIRSSE</sequence>
<dbReference type="PANTHER" id="PTHR43540:SF1">
    <property type="entry name" value="ISOCHORISMATASE HYDROLASE"/>
    <property type="match status" value="1"/>
</dbReference>
<dbReference type="Pfam" id="PF00857">
    <property type="entry name" value="Isochorismatase"/>
    <property type="match status" value="1"/>
</dbReference>
<evidence type="ECO:0000256" key="1">
    <source>
        <dbReference type="ARBA" id="ARBA00022801"/>
    </source>
</evidence>
<organism evidence="3 4">
    <name type="scientific">Komagataeibacter intermedius AF2</name>
    <dbReference type="NCBI Taxonomy" id="1458464"/>
    <lineage>
        <taxon>Bacteria</taxon>
        <taxon>Pseudomonadati</taxon>
        <taxon>Pseudomonadota</taxon>
        <taxon>Alphaproteobacteria</taxon>
        <taxon>Acetobacterales</taxon>
        <taxon>Acetobacteraceae</taxon>
        <taxon>Komagataeibacter</taxon>
    </lineage>
</organism>
<protein>
    <submittedName>
        <fullName evidence="3">Isochorismatase hydrolase</fullName>
    </submittedName>
</protein>
<keyword evidence="1 3" id="KW-0378">Hydrolase</keyword>
<dbReference type="Gene3D" id="3.40.50.850">
    <property type="entry name" value="Isochorismatase-like"/>
    <property type="match status" value="1"/>
</dbReference>
<dbReference type="AlphaFoldDB" id="A0A0N1F9K9"/>